<feature type="non-terminal residue" evidence="4">
    <location>
        <position position="482"/>
    </location>
</feature>
<feature type="compositionally biased region" description="Low complexity" evidence="2">
    <location>
        <begin position="116"/>
        <end position="125"/>
    </location>
</feature>
<keyword evidence="1" id="KW-0863">Zinc-finger</keyword>
<dbReference type="EMBL" id="JAHWGI010001306">
    <property type="protein sequence ID" value="KAK3928035.1"/>
    <property type="molecule type" value="Genomic_DNA"/>
</dbReference>
<dbReference type="SUPFAM" id="SSF57756">
    <property type="entry name" value="Retrovirus zinc finger-like domains"/>
    <property type="match status" value="1"/>
</dbReference>
<evidence type="ECO:0000256" key="1">
    <source>
        <dbReference type="PROSITE-ProRule" id="PRU00047"/>
    </source>
</evidence>
<comment type="caution">
    <text evidence="4">The sequence shown here is derived from an EMBL/GenBank/DDBJ whole genome shotgun (WGS) entry which is preliminary data.</text>
</comment>
<evidence type="ECO:0000259" key="3">
    <source>
        <dbReference type="PROSITE" id="PS50158"/>
    </source>
</evidence>
<keyword evidence="1" id="KW-0479">Metal-binding</keyword>
<dbReference type="PROSITE" id="PS50158">
    <property type="entry name" value="ZF_CCHC"/>
    <property type="match status" value="1"/>
</dbReference>
<dbReference type="SUPFAM" id="SSF50630">
    <property type="entry name" value="Acid proteases"/>
    <property type="match status" value="1"/>
</dbReference>
<reference evidence="4" key="2">
    <citation type="journal article" date="2023" name="BMC Genomics">
        <title>Pest status, molecular evolution, and epigenetic factors derived from the genome assembly of Frankliniella fusca, a thysanopteran phytovirus vector.</title>
        <authorList>
            <person name="Catto M.A."/>
            <person name="Labadie P.E."/>
            <person name="Jacobson A.L."/>
            <person name="Kennedy G.G."/>
            <person name="Srinivasan R."/>
            <person name="Hunt B.G."/>
        </authorList>
    </citation>
    <scope>NUCLEOTIDE SEQUENCE</scope>
    <source>
        <strain evidence="4">PL_HMW_Pooled</strain>
    </source>
</reference>
<dbReference type="Pfam" id="PF03732">
    <property type="entry name" value="Retrotrans_gag"/>
    <property type="match status" value="1"/>
</dbReference>
<keyword evidence="5" id="KW-1185">Reference proteome</keyword>
<sequence>MRVALLELLAEEADGVEHQDALLPIDEEEELTILEAKVAEVGNSVSLLAEEANESDAARARALLSHCNRRLSRLLSHVGQGRRVRVKELLILLKGSVGDFRNIGDLAVYQASSVPSVSSFPSQKSKSSKSTHESEPPPPEKPKRGVRVKDIDFQKWGVTYSGSEGVSVLSFIMDVEEKADSCGLPHRELLRGAPEFFQGRAKTWYRSVKSEISSWEEMKNYLRAEYLPVGYVDNLWEEIRARLQGEAEPIGQYIANMLSLFSRLELMGTIEEEMKLGIIEKNLAPFYVKQLVNTKVMSIPHLKKLGRMIEEAKFRVERYDRTKKTPLMEPEFAYKGRGRRTQLDEVGDVEPEVAALTDARGRRPFLCWRCGADGHSFRDCQARGNFPRFCWGCGKRDMVIQNCVPCQERKARRAAAAQPDAPARAPETTNPKIFIDVIDLESNDDGRLYMPIEIHGKCFNGLLDSGANRSFIGRRGWAKLAD</sequence>
<organism evidence="4 5">
    <name type="scientific">Frankliniella fusca</name>
    <dbReference type="NCBI Taxonomy" id="407009"/>
    <lineage>
        <taxon>Eukaryota</taxon>
        <taxon>Metazoa</taxon>
        <taxon>Ecdysozoa</taxon>
        <taxon>Arthropoda</taxon>
        <taxon>Hexapoda</taxon>
        <taxon>Insecta</taxon>
        <taxon>Pterygota</taxon>
        <taxon>Neoptera</taxon>
        <taxon>Paraneoptera</taxon>
        <taxon>Thysanoptera</taxon>
        <taxon>Terebrantia</taxon>
        <taxon>Thripoidea</taxon>
        <taxon>Thripidae</taxon>
        <taxon>Frankliniella</taxon>
    </lineage>
</organism>
<dbReference type="InterPro" id="IPR021109">
    <property type="entry name" value="Peptidase_aspartic_dom_sf"/>
</dbReference>
<evidence type="ECO:0000313" key="5">
    <source>
        <dbReference type="Proteomes" id="UP001219518"/>
    </source>
</evidence>
<protein>
    <submittedName>
        <fullName evidence="4">Activity-regulated cytoskeleton associated protein 1</fullName>
    </submittedName>
</protein>
<keyword evidence="1" id="KW-0862">Zinc</keyword>
<feature type="region of interest" description="Disordered" evidence="2">
    <location>
        <begin position="116"/>
        <end position="145"/>
    </location>
</feature>
<accession>A0AAE1HWG4</accession>
<dbReference type="GO" id="GO:0004190">
    <property type="term" value="F:aspartic-type endopeptidase activity"/>
    <property type="evidence" value="ECO:0007669"/>
    <property type="project" value="InterPro"/>
</dbReference>
<evidence type="ECO:0000313" key="4">
    <source>
        <dbReference type="EMBL" id="KAK3928035.1"/>
    </source>
</evidence>
<dbReference type="GO" id="GO:0008270">
    <property type="term" value="F:zinc ion binding"/>
    <property type="evidence" value="ECO:0007669"/>
    <property type="project" value="UniProtKB-KW"/>
</dbReference>
<dbReference type="InterPro" id="IPR036875">
    <property type="entry name" value="Znf_CCHC_sf"/>
</dbReference>
<dbReference type="AlphaFoldDB" id="A0AAE1HWG4"/>
<dbReference type="InterPro" id="IPR001878">
    <property type="entry name" value="Znf_CCHC"/>
</dbReference>
<feature type="compositionally biased region" description="Basic and acidic residues" evidence="2">
    <location>
        <begin position="130"/>
        <end position="145"/>
    </location>
</feature>
<dbReference type="GO" id="GO:0003676">
    <property type="term" value="F:nucleic acid binding"/>
    <property type="evidence" value="ECO:0007669"/>
    <property type="project" value="InterPro"/>
</dbReference>
<dbReference type="InterPro" id="IPR005162">
    <property type="entry name" value="Retrotrans_gag_dom"/>
</dbReference>
<name>A0AAE1HWG4_9NEOP</name>
<dbReference type="PROSITE" id="PS00141">
    <property type="entry name" value="ASP_PROTEASE"/>
    <property type="match status" value="1"/>
</dbReference>
<dbReference type="Proteomes" id="UP001219518">
    <property type="component" value="Unassembled WGS sequence"/>
</dbReference>
<feature type="domain" description="CCHC-type" evidence="3">
    <location>
        <begin position="367"/>
        <end position="380"/>
    </location>
</feature>
<proteinExistence type="predicted"/>
<dbReference type="InterPro" id="IPR001969">
    <property type="entry name" value="Aspartic_peptidase_AS"/>
</dbReference>
<dbReference type="GO" id="GO:0006508">
    <property type="term" value="P:proteolysis"/>
    <property type="evidence" value="ECO:0007669"/>
    <property type="project" value="InterPro"/>
</dbReference>
<evidence type="ECO:0000256" key="2">
    <source>
        <dbReference type="SAM" id="MobiDB-lite"/>
    </source>
</evidence>
<gene>
    <name evidence="4" type="ORF">KUF71_016318</name>
</gene>
<reference evidence="4" key="1">
    <citation type="submission" date="2021-07" db="EMBL/GenBank/DDBJ databases">
        <authorList>
            <person name="Catto M.A."/>
            <person name="Jacobson A."/>
            <person name="Kennedy G."/>
            <person name="Labadie P."/>
            <person name="Hunt B.G."/>
            <person name="Srinivasan R."/>
        </authorList>
    </citation>
    <scope>NUCLEOTIDE SEQUENCE</scope>
    <source>
        <strain evidence="4">PL_HMW_Pooled</strain>
        <tissue evidence="4">Head</tissue>
    </source>
</reference>